<dbReference type="Proteomes" id="UP001518990">
    <property type="component" value="Unassembled WGS sequence"/>
</dbReference>
<evidence type="ECO:0000313" key="4">
    <source>
        <dbReference type="Proteomes" id="UP001518990"/>
    </source>
</evidence>
<dbReference type="InterPro" id="IPR001387">
    <property type="entry name" value="Cro/C1-type_HTH"/>
</dbReference>
<keyword evidence="4" id="KW-1185">Reference proteome</keyword>
<evidence type="ECO:0000313" key="3">
    <source>
        <dbReference type="EMBL" id="MBO1076753.1"/>
    </source>
</evidence>
<accession>A0ABS3KGZ2</accession>
<dbReference type="PROSITE" id="PS50943">
    <property type="entry name" value="HTH_CROC1"/>
    <property type="match status" value="1"/>
</dbReference>
<dbReference type="InterPro" id="IPR025194">
    <property type="entry name" value="RodZ-like_C"/>
</dbReference>
<dbReference type="EMBL" id="JACTNF010000028">
    <property type="protein sequence ID" value="MBO1076753.1"/>
    <property type="molecule type" value="Genomic_DNA"/>
</dbReference>
<dbReference type="InterPro" id="IPR050400">
    <property type="entry name" value="Bact_Cytoskel_RodZ"/>
</dbReference>
<dbReference type="SUPFAM" id="SSF47413">
    <property type="entry name" value="lambda repressor-like DNA-binding domains"/>
    <property type="match status" value="1"/>
</dbReference>
<evidence type="ECO:0000259" key="2">
    <source>
        <dbReference type="PROSITE" id="PS50943"/>
    </source>
</evidence>
<proteinExistence type="predicted"/>
<evidence type="ECO:0000256" key="1">
    <source>
        <dbReference type="SAM" id="MobiDB-lite"/>
    </source>
</evidence>
<feature type="compositionally biased region" description="Pro residues" evidence="1">
    <location>
        <begin position="188"/>
        <end position="209"/>
    </location>
</feature>
<organism evidence="3 4">
    <name type="scientific">Roseomonas marmotae</name>
    <dbReference type="NCBI Taxonomy" id="2768161"/>
    <lineage>
        <taxon>Bacteria</taxon>
        <taxon>Pseudomonadati</taxon>
        <taxon>Pseudomonadota</taxon>
        <taxon>Alphaproteobacteria</taxon>
        <taxon>Acetobacterales</taxon>
        <taxon>Roseomonadaceae</taxon>
        <taxon>Roseomonas</taxon>
    </lineage>
</organism>
<dbReference type="Pfam" id="PF13413">
    <property type="entry name" value="HTH_25"/>
    <property type="match status" value="1"/>
</dbReference>
<name>A0ABS3KGZ2_9PROT</name>
<dbReference type="PANTHER" id="PTHR34475:SF1">
    <property type="entry name" value="CYTOSKELETON PROTEIN RODZ"/>
    <property type="match status" value="1"/>
</dbReference>
<dbReference type="Pfam" id="PF13464">
    <property type="entry name" value="RodZ_C"/>
    <property type="match status" value="1"/>
</dbReference>
<feature type="domain" description="HTH cro/C1-type" evidence="2">
    <location>
        <begin position="20"/>
        <end position="52"/>
    </location>
</feature>
<dbReference type="PANTHER" id="PTHR34475">
    <property type="match status" value="1"/>
</dbReference>
<dbReference type="RefSeq" id="WP_207450090.1">
    <property type="nucleotide sequence ID" value="NZ_CP061091.1"/>
</dbReference>
<feature type="compositionally biased region" description="Pro residues" evidence="1">
    <location>
        <begin position="252"/>
        <end position="263"/>
    </location>
</feature>
<comment type="caution">
    <text evidence="3">The sequence shown here is derived from an EMBL/GenBank/DDBJ whole genome shotgun (WGS) entry which is preliminary data.</text>
</comment>
<gene>
    <name evidence="3" type="ORF">IAI60_19230</name>
</gene>
<feature type="region of interest" description="Disordered" evidence="1">
    <location>
        <begin position="152"/>
        <end position="270"/>
    </location>
</feature>
<protein>
    <submittedName>
        <fullName evidence="3">Helix-turn-helix domain-containing protein</fullName>
    </submittedName>
</protein>
<reference evidence="3 4" key="1">
    <citation type="submission" date="2020-09" db="EMBL/GenBank/DDBJ databases">
        <title>Roseomonas.</title>
        <authorList>
            <person name="Zhu W."/>
        </authorList>
    </citation>
    <scope>NUCLEOTIDE SEQUENCE [LARGE SCALE GENOMIC DNA]</scope>
    <source>
        <strain evidence="3 4">1311</strain>
    </source>
</reference>
<dbReference type="Gene3D" id="1.10.260.40">
    <property type="entry name" value="lambda repressor-like DNA-binding domains"/>
    <property type="match status" value="1"/>
</dbReference>
<dbReference type="SMART" id="SM00530">
    <property type="entry name" value="HTH_XRE"/>
    <property type="match status" value="1"/>
</dbReference>
<sequence>MKRHPRPETSAEAVRVGEELRDARLASGLSLEEAEDRLRINRRYLAALEEGRVRDLPGVTYATGFIRSYAQMLGLDASEMVRRFREGAGVAAASKDLVFPEPVPERGIPAGAIMMVGAVLAVAGYAGWYYWSGSSQRTVDVVPALPPRLEQSAREAGAPPLPGAAMPGSAGQALPPGTSAVTGATPRINPPPATALPPAALPPGTPPAGPVAGFPATVPAPAPVTAPAPAAGQPRPEQPAPPAGSAVLTPEQPAPAAPEPPPLTAAEPATPAASGIVLRATEDAWVQIRDTRTGRTVLSRILRPKETYEVPEGGNLILTTGRIEGLAIEVDGKPSAASQGLVGVRRDILLDPARLRDAEPGQLPTR</sequence>
<dbReference type="InterPro" id="IPR010982">
    <property type="entry name" value="Lambda_DNA-bd_dom_sf"/>
</dbReference>